<feature type="compositionally biased region" description="Low complexity" evidence="1">
    <location>
        <begin position="176"/>
        <end position="191"/>
    </location>
</feature>
<organism evidence="2 3">
    <name type="scientific">Porphyra umbilicalis</name>
    <name type="common">Purple laver</name>
    <name type="synonym">Red alga</name>
    <dbReference type="NCBI Taxonomy" id="2786"/>
    <lineage>
        <taxon>Eukaryota</taxon>
        <taxon>Rhodophyta</taxon>
        <taxon>Bangiophyceae</taxon>
        <taxon>Bangiales</taxon>
        <taxon>Bangiaceae</taxon>
        <taxon>Porphyra</taxon>
    </lineage>
</organism>
<evidence type="ECO:0000313" key="3">
    <source>
        <dbReference type="Proteomes" id="UP000218209"/>
    </source>
</evidence>
<gene>
    <name evidence="2" type="ORF">BU14_0382s0010</name>
</gene>
<evidence type="ECO:0000313" key="2">
    <source>
        <dbReference type="EMBL" id="OSX73049.1"/>
    </source>
</evidence>
<protein>
    <submittedName>
        <fullName evidence="2">Uncharacterized protein</fullName>
    </submittedName>
</protein>
<sequence>MPSVDTRLSPIPRLARGVFHRRTGEMMALMSAAAPPGSPVKQQLTVDYTGPDVEGNFMHFLTTMGVDEGGRLGIISRSSAVMAPSTPRPPLSFRPSDGVTSLATAMEQMSGTFGLAYAPCLPGPAQTILPSGDLPPLLSLVLTSSMSSWRHEVPRRLPFARLPPLVMDVTTGGTGRPTAAAPAGGALTSAR</sequence>
<reference evidence="2 3" key="1">
    <citation type="submission" date="2017-03" db="EMBL/GenBank/DDBJ databases">
        <title>WGS assembly of Porphyra umbilicalis.</title>
        <authorList>
            <person name="Brawley S.H."/>
            <person name="Blouin N.A."/>
            <person name="Ficko-Blean E."/>
            <person name="Wheeler G.L."/>
            <person name="Lohr M."/>
            <person name="Goodson H.V."/>
            <person name="Jenkins J.W."/>
            <person name="Blaby-Haas C.E."/>
            <person name="Helliwell K.E."/>
            <person name="Chan C."/>
            <person name="Marriage T."/>
            <person name="Bhattacharya D."/>
            <person name="Klein A.S."/>
            <person name="Badis Y."/>
            <person name="Brodie J."/>
            <person name="Cao Y."/>
            <person name="Collen J."/>
            <person name="Dittami S.M."/>
            <person name="Gachon C.M."/>
            <person name="Green B.R."/>
            <person name="Karpowicz S."/>
            <person name="Kim J.W."/>
            <person name="Kudahl U."/>
            <person name="Lin S."/>
            <person name="Michel G."/>
            <person name="Mittag M."/>
            <person name="Olson B.J."/>
            <person name="Pangilinan J."/>
            <person name="Peng Y."/>
            <person name="Qiu H."/>
            <person name="Shu S."/>
            <person name="Singer J.T."/>
            <person name="Smith A.G."/>
            <person name="Sprecher B.N."/>
            <person name="Wagner V."/>
            <person name="Wang W."/>
            <person name="Wang Z.-Y."/>
            <person name="Yan J."/>
            <person name="Yarish C."/>
            <person name="Zoeuner-Riek S."/>
            <person name="Zhuang Y."/>
            <person name="Zou Y."/>
            <person name="Lindquist E.A."/>
            <person name="Grimwood J."/>
            <person name="Barry K."/>
            <person name="Rokhsar D.S."/>
            <person name="Schmutz J."/>
            <person name="Stiller J.W."/>
            <person name="Grossman A.R."/>
            <person name="Prochnik S.E."/>
        </authorList>
    </citation>
    <scope>NUCLEOTIDE SEQUENCE [LARGE SCALE GENOMIC DNA]</scope>
    <source>
        <strain evidence="2">4086291</strain>
    </source>
</reference>
<keyword evidence="3" id="KW-1185">Reference proteome</keyword>
<dbReference type="EMBL" id="KV919022">
    <property type="protein sequence ID" value="OSX73049.1"/>
    <property type="molecule type" value="Genomic_DNA"/>
</dbReference>
<accession>A0A1X6NWN7</accession>
<evidence type="ECO:0000256" key="1">
    <source>
        <dbReference type="SAM" id="MobiDB-lite"/>
    </source>
</evidence>
<feature type="region of interest" description="Disordered" evidence="1">
    <location>
        <begin position="170"/>
        <end position="191"/>
    </location>
</feature>
<name>A0A1X6NWN7_PORUM</name>
<dbReference type="AlphaFoldDB" id="A0A1X6NWN7"/>
<dbReference type="Proteomes" id="UP000218209">
    <property type="component" value="Unassembled WGS sequence"/>
</dbReference>
<proteinExistence type="predicted"/>